<keyword evidence="2" id="KW-1185">Reference proteome</keyword>
<evidence type="ECO:0000313" key="2">
    <source>
        <dbReference type="Proteomes" id="UP001652621"/>
    </source>
</evidence>
<name>A0ABM3VDT3_MUSDO</name>
<evidence type="ECO:0000313" key="3">
    <source>
        <dbReference type="RefSeq" id="XP_058983828.1"/>
    </source>
</evidence>
<protein>
    <submittedName>
        <fullName evidence="3">Uncharacterized protein LOC131804727</fullName>
    </submittedName>
</protein>
<gene>
    <name evidence="3" type="primary">LOC131804727</name>
</gene>
<dbReference type="RefSeq" id="XP_058983828.1">
    <property type="nucleotide sequence ID" value="XM_059127845.1"/>
</dbReference>
<feature type="compositionally biased region" description="Basic residues" evidence="1">
    <location>
        <begin position="1"/>
        <end position="14"/>
    </location>
</feature>
<dbReference type="Proteomes" id="UP001652621">
    <property type="component" value="Unplaced"/>
</dbReference>
<evidence type="ECO:0000256" key="1">
    <source>
        <dbReference type="SAM" id="MobiDB-lite"/>
    </source>
</evidence>
<dbReference type="GeneID" id="131804727"/>
<organism evidence="2 3">
    <name type="scientific">Musca domestica</name>
    <name type="common">House fly</name>
    <dbReference type="NCBI Taxonomy" id="7370"/>
    <lineage>
        <taxon>Eukaryota</taxon>
        <taxon>Metazoa</taxon>
        <taxon>Ecdysozoa</taxon>
        <taxon>Arthropoda</taxon>
        <taxon>Hexapoda</taxon>
        <taxon>Insecta</taxon>
        <taxon>Pterygota</taxon>
        <taxon>Neoptera</taxon>
        <taxon>Endopterygota</taxon>
        <taxon>Diptera</taxon>
        <taxon>Brachycera</taxon>
        <taxon>Muscomorpha</taxon>
        <taxon>Muscoidea</taxon>
        <taxon>Muscidae</taxon>
        <taxon>Musca</taxon>
    </lineage>
</organism>
<feature type="region of interest" description="Disordered" evidence="1">
    <location>
        <begin position="1"/>
        <end position="31"/>
    </location>
</feature>
<accession>A0ABM3VDT3</accession>
<sequence length="125" mass="13968">MVRKRSNLGRKSRNARNAAAHRAAQSDEQRAKKTLAVRNAMARLRALRNATPRPYVRRTLDVNFDYISHGKVSNESTTTGCPHCKALKLEDGVCELCCSSSQIKLPELNLPPEPLPEMIKTEKIA</sequence>
<reference evidence="3" key="1">
    <citation type="submission" date="2025-08" db="UniProtKB">
        <authorList>
            <consortium name="RefSeq"/>
        </authorList>
    </citation>
    <scope>IDENTIFICATION</scope>
    <source>
        <strain evidence="3">Aabys</strain>
        <tissue evidence="3">Whole body</tissue>
    </source>
</reference>
<proteinExistence type="predicted"/>